<gene>
    <name evidence="1" type="ORF">LRP50_14955</name>
</gene>
<name>A0ABT5R2D5_9GAMM</name>
<proteinExistence type="predicted"/>
<reference evidence="1" key="1">
    <citation type="submission" date="2021-12" db="EMBL/GenBank/DDBJ databases">
        <title>Enterovibrio ZSDZ35 sp. nov. and Enterovibrio ZSDZ42 sp. nov., isolated from coastal seawater in Qingdao.</title>
        <authorList>
            <person name="Zhang P."/>
        </authorList>
    </citation>
    <scope>NUCLEOTIDE SEQUENCE</scope>
    <source>
        <strain evidence="1">ZSDZ42</strain>
    </source>
</reference>
<dbReference type="EMBL" id="JAJUBC010000017">
    <property type="protein sequence ID" value="MDD1794431.1"/>
    <property type="molecule type" value="Genomic_DNA"/>
</dbReference>
<evidence type="ECO:0000313" key="1">
    <source>
        <dbReference type="EMBL" id="MDD1794431.1"/>
    </source>
</evidence>
<organism evidence="1 2">
    <name type="scientific">Enterovibrio gelatinilyticus</name>
    <dbReference type="NCBI Taxonomy" id="2899819"/>
    <lineage>
        <taxon>Bacteria</taxon>
        <taxon>Pseudomonadati</taxon>
        <taxon>Pseudomonadota</taxon>
        <taxon>Gammaproteobacteria</taxon>
        <taxon>Vibrionales</taxon>
        <taxon>Vibrionaceae</taxon>
        <taxon>Enterovibrio</taxon>
    </lineage>
</organism>
<dbReference type="Proteomes" id="UP001149400">
    <property type="component" value="Unassembled WGS sequence"/>
</dbReference>
<protein>
    <submittedName>
        <fullName evidence="1">Uncharacterized protein</fullName>
    </submittedName>
</protein>
<dbReference type="RefSeq" id="WP_274165260.1">
    <property type="nucleotide sequence ID" value="NZ_JAJUBC010000017.1"/>
</dbReference>
<evidence type="ECO:0000313" key="2">
    <source>
        <dbReference type="Proteomes" id="UP001149400"/>
    </source>
</evidence>
<comment type="caution">
    <text evidence="1">The sequence shown here is derived from an EMBL/GenBank/DDBJ whole genome shotgun (WGS) entry which is preliminary data.</text>
</comment>
<sequence>MDQYSYQETKDDVISIMNETIEHGNSIGGGLGRAEVEYWLRPLELNESKPTPYALKLLAAVSIGSLRHQNNLELEELYSVVEWLVENIDASDVSLIDPGSVNQLIIETSESFGVTLASKIKLVVSPNT</sequence>
<accession>A0ABT5R2D5</accession>
<keyword evidence="2" id="KW-1185">Reference proteome</keyword>